<feature type="domain" description="STAS" evidence="2">
    <location>
        <begin position="93"/>
        <end position="155"/>
    </location>
</feature>
<dbReference type="Pfam" id="PF13466">
    <property type="entry name" value="STAS_2"/>
    <property type="match status" value="1"/>
</dbReference>
<dbReference type="EMBL" id="JASCTH010000021">
    <property type="protein sequence ID" value="MDI6102692.1"/>
    <property type="molecule type" value="Genomic_DNA"/>
</dbReference>
<gene>
    <name evidence="3" type="ORF">QLQ12_29140</name>
</gene>
<sequence>MFGDRTVRLPSDYSSDGRWGRAAAGLSSMTNSGPQEFHRPFPVGHDAGEGVRSVAEGSHPQRRADEDVATETPGVNLDGVWVSDAAAWSGGAASLTVREDRNRVTIGLTGEIHAANARSLQTRLRDLINAHAAQHVVIDLARVEFCDLAGLRVLLGTQQYAIGHAVSCEFVRPAPSVVYLTRLLYGETSPLGVD</sequence>
<evidence type="ECO:0000313" key="3">
    <source>
        <dbReference type="EMBL" id="MDI6102692.1"/>
    </source>
</evidence>
<dbReference type="InterPro" id="IPR036513">
    <property type="entry name" value="STAS_dom_sf"/>
</dbReference>
<dbReference type="InterPro" id="IPR058548">
    <property type="entry name" value="MlaB-like_STAS"/>
</dbReference>
<dbReference type="RefSeq" id="WP_282763761.1">
    <property type="nucleotide sequence ID" value="NZ_JASCTH010000021.1"/>
</dbReference>
<reference evidence="3 4" key="1">
    <citation type="submission" date="2023-05" db="EMBL/GenBank/DDBJ databases">
        <title>Actinoplanes sp. NEAU-A12 genome sequencing.</title>
        <authorList>
            <person name="Wang Z.-S."/>
        </authorList>
    </citation>
    <scope>NUCLEOTIDE SEQUENCE [LARGE SCALE GENOMIC DNA]</scope>
    <source>
        <strain evidence="3 4">NEAU-A12</strain>
    </source>
</reference>
<evidence type="ECO:0000256" key="1">
    <source>
        <dbReference type="SAM" id="MobiDB-lite"/>
    </source>
</evidence>
<dbReference type="CDD" id="cd07043">
    <property type="entry name" value="STAS_anti-anti-sigma_factors"/>
    <property type="match status" value="1"/>
</dbReference>
<evidence type="ECO:0000259" key="2">
    <source>
        <dbReference type="PROSITE" id="PS50801"/>
    </source>
</evidence>
<organism evidence="3 4">
    <name type="scientific">Actinoplanes sandaracinus</name>
    <dbReference type="NCBI Taxonomy" id="3045177"/>
    <lineage>
        <taxon>Bacteria</taxon>
        <taxon>Bacillati</taxon>
        <taxon>Actinomycetota</taxon>
        <taxon>Actinomycetes</taxon>
        <taxon>Micromonosporales</taxon>
        <taxon>Micromonosporaceae</taxon>
        <taxon>Actinoplanes</taxon>
    </lineage>
</organism>
<dbReference type="Gene3D" id="3.30.750.24">
    <property type="entry name" value="STAS domain"/>
    <property type="match status" value="1"/>
</dbReference>
<proteinExistence type="predicted"/>
<name>A0ABT6WSH6_9ACTN</name>
<evidence type="ECO:0000313" key="4">
    <source>
        <dbReference type="Proteomes" id="UP001241758"/>
    </source>
</evidence>
<comment type="caution">
    <text evidence="3">The sequence shown here is derived from an EMBL/GenBank/DDBJ whole genome shotgun (WGS) entry which is preliminary data.</text>
</comment>
<feature type="region of interest" description="Disordered" evidence="1">
    <location>
        <begin position="24"/>
        <end position="67"/>
    </location>
</feature>
<dbReference type="SUPFAM" id="SSF52091">
    <property type="entry name" value="SpoIIaa-like"/>
    <property type="match status" value="1"/>
</dbReference>
<dbReference type="PROSITE" id="PS50801">
    <property type="entry name" value="STAS"/>
    <property type="match status" value="1"/>
</dbReference>
<accession>A0ABT6WSH6</accession>
<dbReference type="Proteomes" id="UP001241758">
    <property type="component" value="Unassembled WGS sequence"/>
</dbReference>
<dbReference type="InterPro" id="IPR002645">
    <property type="entry name" value="STAS_dom"/>
</dbReference>
<protein>
    <submittedName>
        <fullName evidence="3">STAS domain-containing protein</fullName>
    </submittedName>
</protein>
<keyword evidence="4" id="KW-1185">Reference proteome</keyword>